<dbReference type="Pfam" id="PF24397">
    <property type="entry name" value="VNG_1110C"/>
    <property type="match status" value="1"/>
</dbReference>
<accession>A0ABD5T163</accession>
<proteinExistence type="predicted"/>
<name>A0ABD5T163_9EURY</name>
<evidence type="ECO:0000313" key="1">
    <source>
        <dbReference type="EMBL" id="MFC6770957.1"/>
    </source>
</evidence>
<dbReference type="EMBL" id="JBHSWT010000209">
    <property type="protein sequence ID" value="MFC6770957.1"/>
    <property type="molecule type" value="Genomic_DNA"/>
</dbReference>
<sequence>MPDPSSLRDSTQIVLPCHALDGLRDRIHERFTVTVVESNGCSRIIGSPVEIKAASDYLARNGVAVT</sequence>
<dbReference type="InterPro" id="IPR056231">
    <property type="entry name" value="VNG_1110C-like"/>
</dbReference>
<reference evidence="1 2" key="1">
    <citation type="journal article" date="2019" name="Int. J. Syst. Evol. Microbiol.">
        <title>The Global Catalogue of Microorganisms (GCM) 10K type strain sequencing project: providing services to taxonomists for standard genome sequencing and annotation.</title>
        <authorList>
            <consortium name="The Broad Institute Genomics Platform"/>
            <consortium name="The Broad Institute Genome Sequencing Center for Infectious Disease"/>
            <person name="Wu L."/>
            <person name="Ma J."/>
        </authorList>
    </citation>
    <scope>NUCLEOTIDE SEQUENCE [LARGE SCALE GENOMIC DNA]</scope>
    <source>
        <strain evidence="1 2">PJ61</strain>
    </source>
</reference>
<organism evidence="1 2">
    <name type="scientific">Halorubrum pallidum</name>
    <dbReference type="NCBI Taxonomy" id="1526114"/>
    <lineage>
        <taxon>Archaea</taxon>
        <taxon>Methanobacteriati</taxon>
        <taxon>Methanobacteriota</taxon>
        <taxon>Stenosarchaea group</taxon>
        <taxon>Halobacteria</taxon>
        <taxon>Halobacteriales</taxon>
        <taxon>Haloferacaceae</taxon>
        <taxon>Halorubrum</taxon>
    </lineage>
</organism>
<evidence type="ECO:0000313" key="2">
    <source>
        <dbReference type="Proteomes" id="UP001596274"/>
    </source>
</evidence>
<protein>
    <submittedName>
        <fullName evidence="1">Uncharacterized protein</fullName>
    </submittedName>
</protein>
<keyword evidence="2" id="KW-1185">Reference proteome</keyword>
<comment type="caution">
    <text evidence="1">The sequence shown here is derived from an EMBL/GenBank/DDBJ whole genome shotgun (WGS) entry which is preliminary data.</text>
</comment>
<gene>
    <name evidence="1" type="ORF">ACFQDD_05410</name>
</gene>
<dbReference type="Proteomes" id="UP001596274">
    <property type="component" value="Unassembled WGS sequence"/>
</dbReference>
<dbReference type="AlphaFoldDB" id="A0ABD5T163"/>